<evidence type="ECO:0000259" key="8">
    <source>
        <dbReference type="PROSITE" id="PS50928"/>
    </source>
</evidence>
<feature type="domain" description="ABC transmembrane type-1" evidence="8">
    <location>
        <begin position="90"/>
        <end position="315"/>
    </location>
</feature>
<dbReference type="RefSeq" id="WP_204938649.1">
    <property type="nucleotide sequence ID" value="NZ_BAAAUM010000001.1"/>
</dbReference>
<feature type="transmembrane region" description="Helical" evidence="7">
    <location>
        <begin position="249"/>
        <end position="267"/>
    </location>
</feature>
<evidence type="ECO:0000256" key="7">
    <source>
        <dbReference type="RuleBase" id="RU363032"/>
    </source>
</evidence>
<evidence type="ECO:0000256" key="3">
    <source>
        <dbReference type="ARBA" id="ARBA00022475"/>
    </source>
</evidence>
<dbReference type="SUPFAM" id="SSF161098">
    <property type="entry name" value="MetI-like"/>
    <property type="match status" value="1"/>
</dbReference>
<dbReference type="Pfam" id="PF00528">
    <property type="entry name" value="BPD_transp_1"/>
    <property type="match status" value="1"/>
</dbReference>
<gene>
    <name evidence="9" type="ORF">GCM10017596_06920</name>
</gene>
<keyword evidence="5 7" id="KW-1133">Transmembrane helix</keyword>
<keyword evidence="4 7" id="KW-0812">Transmembrane</keyword>
<accession>A0A9W6HRB5</accession>
<proteinExistence type="inferred from homology"/>
<keyword evidence="3" id="KW-1003">Cell membrane</keyword>
<keyword evidence="10" id="KW-1185">Reference proteome</keyword>
<keyword evidence="6 7" id="KW-0472">Membrane</keyword>
<evidence type="ECO:0000256" key="1">
    <source>
        <dbReference type="ARBA" id="ARBA00004651"/>
    </source>
</evidence>
<dbReference type="PANTHER" id="PTHR30193">
    <property type="entry name" value="ABC TRANSPORTER PERMEASE PROTEIN"/>
    <property type="match status" value="1"/>
</dbReference>
<dbReference type="PROSITE" id="PS50928">
    <property type="entry name" value="ABC_TM1"/>
    <property type="match status" value="1"/>
</dbReference>
<evidence type="ECO:0000313" key="9">
    <source>
        <dbReference type="EMBL" id="GLK00977.1"/>
    </source>
</evidence>
<dbReference type="EMBL" id="BSET01000001">
    <property type="protein sequence ID" value="GLK00977.1"/>
    <property type="molecule type" value="Genomic_DNA"/>
</dbReference>
<comment type="caution">
    <text evidence="9">The sequence shown here is derived from an EMBL/GenBank/DDBJ whole genome shotgun (WGS) entry which is preliminary data.</text>
</comment>
<evidence type="ECO:0000256" key="6">
    <source>
        <dbReference type="ARBA" id="ARBA00023136"/>
    </source>
</evidence>
<dbReference type="PANTHER" id="PTHR30193:SF41">
    <property type="entry name" value="DIACETYLCHITOBIOSE UPTAKE SYSTEM PERMEASE PROTEIN NGCF"/>
    <property type="match status" value="1"/>
</dbReference>
<dbReference type="InterPro" id="IPR051393">
    <property type="entry name" value="ABC_transporter_permease"/>
</dbReference>
<dbReference type="Proteomes" id="UP001142325">
    <property type="component" value="Unassembled WGS sequence"/>
</dbReference>
<feature type="transmembrane region" description="Helical" evidence="7">
    <location>
        <begin position="94"/>
        <end position="115"/>
    </location>
</feature>
<protein>
    <submittedName>
        <fullName evidence="9">Sugar ABC transporter permease</fullName>
    </submittedName>
</protein>
<dbReference type="CDD" id="cd06261">
    <property type="entry name" value="TM_PBP2"/>
    <property type="match status" value="1"/>
</dbReference>
<dbReference type="GO" id="GO:0055085">
    <property type="term" value="P:transmembrane transport"/>
    <property type="evidence" value="ECO:0007669"/>
    <property type="project" value="InterPro"/>
</dbReference>
<dbReference type="AlphaFoldDB" id="A0A9W6HRB5"/>
<feature type="transmembrane region" description="Helical" evidence="7">
    <location>
        <begin position="188"/>
        <end position="212"/>
    </location>
</feature>
<dbReference type="GO" id="GO:0005886">
    <property type="term" value="C:plasma membrane"/>
    <property type="evidence" value="ECO:0007669"/>
    <property type="project" value="UniProtKB-SubCell"/>
</dbReference>
<feature type="transmembrane region" description="Helical" evidence="7">
    <location>
        <begin position="136"/>
        <end position="157"/>
    </location>
</feature>
<comment type="subcellular location">
    <subcellularLocation>
        <location evidence="1 7">Cell membrane</location>
        <topology evidence="1 7">Multi-pass membrane protein</topology>
    </subcellularLocation>
</comment>
<sequence length="324" mass="34061">MTSPVIAPTPETATTRRGGRLGAGGADRLSLLLVFIGVPLALYVTFVIWPMLQAVVYSLTDWSGFTAGFQFIGLGNYAQLMGDESFLIAIRNNLTMLVVMPLITLAIGFALAIMVTIGGDMRGGVSGVKGAAFYRVAAFFPGVIPSIIVGIIFAQVYDPNNGILNGLLTGVGLEQFRSFAWLGDPATAMGATVAAVVWASAGFYMVLFVAAIRGIDTELFDAARLDGAGRVRIALSIVLPGIAKNVKSAYIYVGIAALDVFVFLQAFNPNGGPQRSTLGITQEIYSAAFLDGRFGLACAMGVVLTLLTFIFVALVGLAGRIGRK</sequence>
<dbReference type="Gene3D" id="1.10.3720.10">
    <property type="entry name" value="MetI-like"/>
    <property type="match status" value="1"/>
</dbReference>
<reference evidence="9" key="1">
    <citation type="journal article" date="2014" name="Int. J. Syst. Evol. Microbiol.">
        <title>Complete genome sequence of Corynebacterium casei LMG S-19264T (=DSM 44701T), isolated from a smear-ripened cheese.</title>
        <authorList>
            <consortium name="US DOE Joint Genome Institute (JGI-PGF)"/>
            <person name="Walter F."/>
            <person name="Albersmeier A."/>
            <person name="Kalinowski J."/>
            <person name="Ruckert C."/>
        </authorList>
    </citation>
    <scope>NUCLEOTIDE SEQUENCE</scope>
    <source>
        <strain evidence="9">VKM Ac-1958</strain>
    </source>
</reference>
<reference evidence="9" key="2">
    <citation type="submission" date="2023-01" db="EMBL/GenBank/DDBJ databases">
        <authorList>
            <person name="Sun Q."/>
            <person name="Evtushenko L."/>
        </authorList>
    </citation>
    <scope>NUCLEOTIDE SEQUENCE</scope>
    <source>
        <strain evidence="9">VKM Ac-1958</strain>
    </source>
</reference>
<name>A0A9W6HRB5_9MICO</name>
<keyword evidence="2 7" id="KW-0813">Transport</keyword>
<evidence type="ECO:0000256" key="5">
    <source>
        <dbReference type="ARBA" id="ARBA00022989"/>
    </source>
</evidence>
<organism evidence="9 10">
    <name type="scientific">Microbacterium keratanolyticum</name>
    <dbReference type="NCBI Taxonomy" id="67574"/>
    <lineage>
        <taxon>Bacteria</taxon>
        <taxon>Bacillati</taxon>
        <taxon>Actinomycetota</taxon>
        <taxon>Actinomycetes</taxon>
        <taxon>Micrococcales</taxon>
        <taxon>Microbacteriaceae</taxon>
        <taxon>Microbacterium</taxon>
    </lineage>
</organism>
<comment type="similarity">
    <text evidence="7">Belongs to the binding-protein-dependent transport system permease family.</text>
</comment>
<dbReference type="InterPro" id="IPR000515">
    <property type="entry name" value="MetI-like"/>
</dbReference>
<feature type="transmembrane region" description="Helical" evidence="7">
    <location>
        <begin position="29"/>
        <end position="52"/>
    </location>
</feature>
<evidence type="ECO:0000256" key="4">
    <source>
        <dbReference type="ARBA" id="ARBA00022692"/>
    </source>
</evidence>
<dbReference type="InterPro" id="IPR035906">
    <property type="entry name" value="MetI-like_sf"/>
</dbReference>
<evidence type="ECO:0000256" key="2">
    <source>
        <dbReference type="ARBA" id="ARBA00022448"/>
    </source>
</evidence>
<evidence type="ECO:0000313" key="10">
    <source>
        <dbReference type="Proteomes" id="UP001142325"/>
    </source>
</evidence>
<feature type="transmembrane region" description="Helical" evidence="7">
    <location>
        <begin position="294"/>
        <end position="318"/>
    </location>
</feature>